<organism evidence="2">
    <name type="scientific">Drosophila persimilis</name>
    <name type="common">Fruit fly</name>
    <dbReference type="NCBI Taxonomy" id="7234"/>
    <lineage>
        <taxon>Eukaryota</taxon>
        <taxon>Metazoa</taxon>
        <taxon>Ecdysozoa</taxon>
        <taxon>Arthropoda</taxon>
        <taxon>Hexapoda</taxon>
        <taxon>Insecta</taxon>
        <taxon>Pterygota</taxon>
        <taxon>Neoptera</taxon>
        <taxon>Endopterygota</taxon>
        <taxon>Diptera</taxon>
        <taxon>Brachycera</taxon>
        <taxon>Muscomorpha</taxon>
        <taxon>Ephydroidea</taxon>
        <taxon>Drosophilidae</taxon>
        <taxon>Drosophila</taxon>
        <taxon>Sophophora</taxon>
    </lineage>
</organism>
<dbReference type="HOGENOM" id="CLU_2388545_0_0_1"/>
<dbReference type="PhylomeDB" id="B4GJW3"/>
<dbReference type="AlphaFoldDB" id="B4GJW3"/>
<protein>
    <submittedName>
        <fullName evidence="1">GL25958</fullName>
    </submittedName>
</protein>
<keyword evidence="2" id="KW-1185">Reference proteome</keyword>
<reference evidence="1 2" key="1">
    <citation type="journal article" date="2007" name="Nature">
        <title>Evolution of genes and genomes on the Drosophila phylogeny.</title>
        <authorList>
            <consortium name="Drosophila 12 Genomes Consortium"/>
            <person name="Clark A.G."/>
            <person name="Eisen M.B."/>
            <person name="Smith D.R."/>
            <person name="Bergman C.M."/>
            <person name="Oliver B."/>
            <person name="Markow T.A."/>
            <person name="Kaufman T.C."/>
            <person name="Kellis M."/>
            <person name="Gelbart W."/>
            <person name="Iyer V.N."/>
            <person name="Pollard D.A."/>
            <person name="Sackton T.B."/>
            <person name="Larracuente A.M."/>
            <person name="Singh N.D."/>
            <person name="Abad J.P."/>
            <person name="Abt D.N."/>
            <person name="Adryan B."/>
            <person name="Aguade M."/>
            <person name="Akashi H."/>
            <person name="Anderson W.W."/>
            <person name="Aquadro C.F."/>
            <person name="Ardell D.H."/>
            <person name="Arguello R."/>
            <person name="Artieri C.G."/>
            <person name="Barbash D.A."/>
            <person name="Barker D."/>
            <person name="Barsanti P."/>
            <person name="Batterham P."/>
            <person name="Batzoglou S."/>
            <person name="Begun D."/>
            <person name="Bhutkar A."/>
            <person name="Blanco E."/>
            <person name="Bosak S.A."/>
            <person name="Bradley R.K."/>
            <person name="Brand A.D."/>
            <person name="Brent M.R."/>
            <person name="Brooks A.N."/>
            <person name="Brown R.H."/>
            <person name="Butlin R.K."/>
            <person name="Caggese C."/>
            <person name="Calvi B.R."/>
            <person name="Bernardo de Carvalho A."/>
            <person name="Caspi A."/>
            <person name="Castrezana S."/>
            <person name="Celniker S.E."/>
            <person name="Chang J.L."/>
            <person name="Chapple C."/>
            <person name="Chatterji S."/>
            <person name="Chinwalla A."/>
            <person name="Civetta A."/>
            <person name="Clifton S.W."/>
            <person name="Comeron J.M."/>
            <person name="Costello J.C."/>
            <person name="Coyne J.A."/>
            <person name="Daub J."/>
            <person name="David R.G."/>
            <person name="Delcher A.L."/>
            <person name="Delehaunty K."/>
            <person name="Do C.B."/>
            <person name="Ebling H."/>
            <person name="Edwards K."/>
            <person name="Eickbush T."/>
            <person name="Evans J.D."/>
            <person name="Filipski A."/>
            <person name="Findeiss S."/>
            <person name="Freyhult E."/>
            <person name="Fulton L."/>
            <person name="Fulton R."/>
            <person name="Garcia A.C."/>
            <person name="Gardiner A."/>
            <person name="Garfield D.A."/>
            <person name="Garvin B.E."/>
            <person name="Gibson G."/>
            <person name="Gilbert D."/>
            <person name="Gnerre S."/>
            <person name="Godfrey J."/>
            <person name="Good R."/>
            <person name="Gotea V."/>
            <person name="Gravely B."/>
            <person name="Greenberg A.J."/>
            <person name="Griffiths-Jones S."/>
            <person name="Gross S."/>
            <person name="Guigo R."/>
            <person name="Gustafson E.A."/>
            <person name="Haerty W."/>
            <person name="Hahn M.W."/>
            <person name="Halligan D.L."/>
            <person name="Halpern A.L."/>
            <person name="Halter G.M."/>
            <person name="Han M.V."/>
            <person name="Heger A."/>
            <person name="Hillier L."/>
            <person name="Hinrichs A.S."/>
            <person name="Holmes I."/>
            <person name="Hoskins R.A."/>
            <person name="Hubisz M.J."/>
            <person name="Hultmark D."/>
            <person name="Huntley M.A."/>
            <person name="Jaffe D.B."/>
            <person name="Jagadeeshan S."/>
            <person name="Jeck W.R."/>
            <person name="Johnson J."/>
            <person name="Jones C.D."/>
            <person name="Jordan W.C."/>
            <person name="Karpen G.H."/>
            <person name="Kataoka E."/>
            <person name="Keightley P.D."/>
            <person name="Kheradpour P."/>
            <person name="Kirkness E.F."/>
            <person name="Koerich L.B."/>
            <person name="Kristiansen K."/>
            <person name="Kudrna D."/>
            <person name="Kulathinal R.J."/>
            <person name="Kumar S."/>
            <person name="Kwok R."/>
            <person name="Lander E."/>
            <person name="Langley C.H."/>
            <person name="Lapoint R."/>
            <person name="Lazzaro B.P."/>
            <person name="Lee S.J."/>
            <person name="Levesque L."/>
            <person name="Li R."/>
            <person name="Lin C.F."/>
            <person name="Lin M.F."/>
            <person name="Lindblad-Toh K."/>
            <person name="Llopart A."/>
            <person name="Long M."/>
            <person name="Low L."/>
            <person name="Lozovsky E."/>
            <person name="Lu J."/>
            <person name="Luo M."/>
            <person name="Machado C.A."/>
            <person name="Makalowski W."/>
            <person name="Marzo M."/>
            <person name="Matsuda M."/>
            <person name="Matzkin L."/>
            <person name="McAllister B."/>
            <person name="McBride C.S."/>
            <person name="McKernan B."/>
            <person name="McKernan K."/>
            <person name="Mendez-Lago M."/>
            <person name="Minx P."/>
            <person name="Mollenhauer M.U."/>
            <person name="Montooth K."/>
            <person name="Mount S.M."/>
            <person name="Mu X."/>
            <person name="Myers E."/>
            <person name="Negre B."/>
            <person name="Newfeld S."/>
            <person name="Nielsen R."/>
            <person name="Noor M.A."/>
            <person name="O'Grady P."/>
            <person name="Pachter L."/>
            <person name="Papaceit M."/>
            <person name="Parisi M.J."/>
            <person name="Parisi M."/>
            <person name="Parts L."/>
            <person name="Pedersen J.S."/>
            <person name="Pesole G."/>
            <person name="Phillippy A.M."/>
            <person name="Ponting C.P."/>
            <person name="Pop M."/>
            <person name="Porcelli D."/>
            <person name="Powell J.R."/>
            <person name="Prohaska S."/>
            <person name="Pruitt K."/>
            <person name="Puig M."/>
            <person name="Quesneville H."/>
            <person name="Ram K.R."/>
            <person name="Rand D."/>
            <person name="Rasmussen M.D."/>
            <person name="Reed L.K."/>
            <person name="Reenan R."/>
            <person name="Reily A."/>
            <person name="Remington K.A."/>
            <person name="Rieger T.T."/>
            <person name="Ritchie M.G."/>
            <person name="Robin C."/>
            <person name="Rogers Y.H."/>
            <person name="Rohde C."/>
            <person name="Rozas J."/>
            <person name="Rubenfield M.J."/>
            <person name="Ruiz A."/>
            <person name="Russo S."/>
            <person name="Salzberg S.L."/>
            <person name="Sanchez-Gracia A."/>
            <person name="Saranga D.J."/>
            <person name="Sato H."/>
            <person name="Schaeffer S.W."/>
            <person name="Schatz M.C."/>
            <person name="Schlenke T."/>
            <person name="Schwartz R."/>
            <person name="Segarra C."/>
            <person name="Singh R.S."/>
            <person name="Sirot L."/>
            <person name="Sirota M."/>
            <person name="Sisneros N.B."/>
            <person name="Smith C.D."/>
            <person name="Smith T.F."/>
            <person name="Spieth J."/>
            <person name="Stage D.E."/>
            <person name="Stark A."/>
            <person name="Stephan W."/>
            <person name="Strausberg R.L."/>
            <person name="Strempel S."/>
            <person name="Sturgill D."/>
            <person name="Sutton G."/>
            <person name="Sutton G.G."/>
            <person name="Tao W."/>
            <person name="Teichmann S."/>
            <person name="Tobari Y.N."/>
            <person name="Tomimura Y."/>
            <person name="Tsolas J.M."/>
            <person name="Valente V.L."/>
            <person name="Venter E."/>
            <person name="Venter J.C."/>
            <person name="Vicario S."/>
            <person name="Vieira F.G."/>
            <person name="Vilella A.J."/>
            <person name="Villasante A."/>
            <person name="Walenz B."/>
            <person name="Wang J."/>
            <person name="Wasserman M."/>
            <person name="Watts T."/>
            <person name="Wilson D."/>
            <person name="Wilson R.K."/>
            <person name="Wing R.A."/>
            <person name="Wolfner M.F."/>
            <person name="Wong A."/>
            <person name="Wong G.K."/>
            <person name="Wu C.I."/>
            <person name="Wu G."/>
            <person name="Yamamoto D."/>
            <person name="Yang H.P."/>
            <person name="Yang S.P."/>
            <person name="Yorke J.A."/>
            <person name="Yoshida K."/>
            <person name="Zdobnov E."/>
            <person name="Zhang P."/>
            <person name="Zhang Y."/>
            <person name="Zimin A.V."/>
            <person name="Baldwin J."/>
            <person name="Abdouelleil A."/>
            <person name="Abdulkadir J."/>
            <person name="Abebe A."/>
            <person name="Abera B."/>
            <person name="Abreu J."/>
            <person name="Acer S.C."/>
            <person name="Aftuck L."/>
            <person name="Alexander A."/>
            <person name="An P."/>
            <person name="Anderson E."/>
            <person name="Anderson S."/>
            <person name="Arachi H."/>
            <person name="Azer M."/>
            <person name="Bachantsang P."/>
            <person name="Barry A."/>
            <person name="Bayul T."/>
            <person name="Berlin A."/>
            <person name="Bessette D."/>
            <person name="Bloom T."/>
            <person name="Blye J."/>
            <person name="Boguslavskiy L."/>
            <person name="Bonnet C."/>
            <person name="Boukhgalter B."/>
            <person name="Bourzgui I."/>
            <person name="Brown A."/>
            <person name="Cahill P."/>
            <person name="Channer S."/>
            <person name="Cheshatsang Y."/>
            <person name="Chuda L."/>
            <person name="Citroen M."/>
            <person name="Collymore A."/>
            <person name="Cooke P."/>
            <person name="Costello M."/>
            <person name="D'Aco K."/>
            <person name="Daza R."/>
            <person name="De Haan G."/>
            <person name="DeGray S."/>
            <person name="DeMaso C."/>
            <person name="Dhargay N."/>
            <person name="Dooley K."/>
            <person name="Dooley E."/>
            <person name="Doricent M."/>
            <person name="Dorje P."/>
            <person name="Dorjee K."/>
            <person name="Dupes A."/>
            <person name="Elong R."/>
            <person name="Falk J."/>
            <person name="Farina A."/>
            <person name="Faro S."/>
            <person name="Ferguson D."/>
            <person name="Fisher S."/>
            <person name="Foley C.D."/>
            <person name="Franke A."/>
            <person name="Friedrich D."/>
            <person name="Gadbois L."/>
            <person name="Gearin G."/>
            <person name="Gearin C.R."/>
            <person name="Giannoukos G."/>
            <person name="Goode T."/>
            <person name="Graham J."/>
            <person name="Grandbois E."/>
            <person name="Grewal S."/>
            <person name="Gyaltsen K."/>
            <person name="Hafez N."/>
            <person name="Hagos B."/>
            <person name="Hall J."/>
            <person name="Henson C."/>
            <person name="Hollinger A."/>
            <person name="Honan T."/>
            <person name="Huard M.D."/>
            <person name="Hughes L."/>
            <person name="Hurhula B."/>
            <person name="Husby M.E."/>
            <person name="Kamat A."/>
            <person name="Kanga B."/>
            <person name="Kashin S."/>
            <person name="Khazanovich D."/>
            <person name="Kisner P."/>
            <person name="Lance K."/>
            <person name="Lara M."/>
            <person name="Lee W."/>
            <person name="Lennon N."/>
            <person name="Letendre F."/>
            <person name="LeVine R."/>
            <person name="Lipovsky A."/>
            <person name="Liu X."/>
            <person name="Liu J."/>
            <person name="Liu S."/>
            <person name="Lokyitsang T."/>
            <person name="Lokyitsang Y."/>
            <person name="Lubonja R."/>
            <person name="Lui A."/>
            <person name="MacDonald P."/>
            <person name="Magnisalis V."/>
            <person name="Maru K."/>
            <person name="Matthews C."/>
            <person name="McCusker W."/>
            <person name="McDonough S."/>
            <person name="Mehta T."/>
            <person name="Meldrim J."/>
            <person name="Meneus L."/>
            <person name="Mihai O."/>
            <person name="Mihalev A."/>
            <person name="Mihova T."/>
            <person name="Mittelman R."/>
            <person name="Mlenga V."/>
            <person name="Montmayeur A."/>
            <person name="Mulrain L."/>
            <person name="Navidi A."/>
            <person name="Naylor J."/>
            <person name="Negash T."/>
            <person name="Nguyen T."/>
            <person name="Nguyen N."/>
            <person name="Nicol R."/>
            <person name="Norbu C."/>
            <person name="Norbu N."/>
            <person name="Novod N."/>
            <person name="O'Neill B."/>
            <person name="Osman S."/>
            <person name="Markiewicz E."/>
            <person name="Oyono O.L."/>
            <person name="Patti C."/>
            <person name="Phunkhang P."/>
            <person name="Pierre F."/>
            <person name="Priest M."/>
            <person name="Raghuraman S."/>
            <person name="Rege F."/>
            <person name="Reyes R."/>
            <person name="Rise C."/>
            <person name="Rogov P."/>
            <person name="Ross K."/>
            <person name="Ryan E."/>
            <person name="Settipalli S."/>
            <person name="Shea T."/>
            <person name="Sherpa N."/>
            <person name="Shi L."/>
            <person name="Shih D."/>
            <person name="Sparrow T."/>
            <person name="Spaulding J."/>
            <person name="Stalker J."/>
            <person name="Stange-Thomann N."/>
            <person name="Stavropoulos S."/>
            <person name="Stone C."/>
            <person name="Strader C."/>
            <person name="Tesfaye S."/>
            <person name="Thomson T."/>
            <person name="Thoulutsang Y."/>
            <person name="Thoulutsang D."/>
            <person name="Topham K."/>
            <person name="Topping I."/>
            <person name="Tsamla T."/>
            <person name="Vassiliev H."/>
            <person name="Vo A."/>
            <person name="Wangchuk T."/>
            <person name="Wangdi T."/>
            <person name="Weiand M."/>
            <person name="Wilkinson J."/>
            <person name="Wilson A."/>
            <person name="Yadav S."/>
            <person name="Young G."/>
            <person name="Yu Q."/>
            <person name="Zembek L."/>
            <person name="Zhong D."/>
            <person name="Zimmer A."/>
            <person name="Zwirko Z."/>
            <person name="Jaffe D.B."/>
            <person name="Alvarez P."/>
            <person name="Brockman W."/>
            <person name="Butler J."/>
            <person name="Chin C."/>
            <person name="Gnerre S."/>
            <person name="Grabherr M."/>
            <person name="Kleber M."/>
            <person name="Mauceli E."/>
            <person name="MacCallum I."/>
        </authorList>
    </citation>
    <scope>NUCLEOTIDE SEQUENCE [LARGE SCALE GENOMIC DNA]</scope>
    <source>
        <strain evidence="2">MSH-3 / Tucson 14011-0111.49</strain>
    </source>
</reference>
<gene>
    <name evidence="1" type="primary">Dper\GL25958</name>
    <name evidence="1" type="ORF">Dper_GL25958</name>
</gene>
<dbReference type="Proteomes" id="UP000008744">
    <property type="component" value="Unassembled WGS sequence"/>
</dbReference>
<proteinExistence type="predicted"/>
<dbReference type="EMBL" id="CH479184">
    <property type="protein sequence ID" value="EDW36929.1"/>
    <property type="molecule type" value="Genomic_DNA"/>
</dbReference>
<evidence type="ECO:0000313" key="2">
    <source>
        <dbReference type="Proteomes" id="UP000008744"/>
    </source>
</evidence>
<sequence length="98" mass="10837">MSSENTTSRTRICQSMAEDVVAHIQSVGVASKNEVIMEMCELKNPRFNDVEHLCEAVAISLERGLAWGILKESHGHFKIADESLIPKDTKAAVDSLHM</sequence>
<name>B4GJW3_DROPE</name>
<evidence type="ECO:0000313" key="1">
    <source>
        <dbReference type="EMBL" id="EDW36929.1"/>
    </source>
</evidence>
<accession>B4GJW3</accession>
<dbReference type="OMA" id="LAWGILK"/>